<sequence>METNQHEGPEDQTIHQNGLSSSCSSLPPPPPSENLASPTSSEAVEDVDERRLNRVAYEYLCRCEEVRTWLSECLKDDSIASITELEENLRNGVLLARLGHSFAPQIVPEKGIFDINQEKYKQNESIPVYRHSDNIMQWRRAMESVRLPEIFIPETADVFEGRNMKTVFCLFALATLLHRQRKAPPMRNLAGKAKFSTTELGAAKENLKDSKLPEFGDVGSMLSDRKNDANAQAIAMETLREAVNEKDSQKVLEILKSAPAAIDYVEETMGEQYLDGLKEGAEPFTKVYVQSVINSANTKSAMDQLEALLSSEDVDHSQIIHILDLLQIEDVRQFATSLYIDLLRKSKDEQLSSGDQVRDVIAHANALVEVRIAVEHGSSEDVLKSLQNPHLNLEDVEKSNSKLYYNRLKKEFEGADDQKFLLREQLAEIVSDYSSISPERRMILELNGALTRGDSEGVEVILKSVSVEFYVEENLEFYCKRLGKKKAGNLEEVKKELEEVNEEVEKAFKLAEQVLKINKAKGSEEKIQKALRGLKDLDADGYREELIQWYSKKLLEALEVSGISQEGWMDQDFTLGKVYVSTTTPTERSRVPQSPINPNYLNWAIIHSHLIKENKDFDEYYKKNESEVIKGQNALRKFLEQKRAAKEAELKKEQDEAAAKIQSRYKVYRNKKDLELLKTTTTPSLSLVRKFVNQLPRGEVDFSDDLEVAESKTEVSRLMASNRQLDKNLEEMDENIGLLIKNRLNLQDVIAHRDKTAASAEDFAAKTEVSNKKQREKSSVESLEQLLYYLQTKPNYLANLIEGLRENRTEMMTDVVSPIFGFLSDNREQFLLVRLLCELLGRNVAQLRQIEDFHSNYFMQATADTVKLSTFDNILSDPCQSIIDELTNFVDEESRVKTFHLDPVDLYQNLYEKSVESVEKALQDTTVSDILSSSISFLAKWSERFMDAVFENYKLPKSCVYMTSYLETALRHQFPAATAMQIDQTVAMFAFKVFLSHHLTSPRSLFRALGKQITDDATHRLEAIIQFTENAVANKGYANKLWFLSLLNANVHVIHRKFIEYINKNVRNVALDEIYSMNEFTQFDPFHKPTLSLIDKHLQTVIECLRKHKNDISEGNEDQIVQLIESIDDVATSDGVVMLQLHPSPNEMLPDGTQAHLFTRAKKQVVELLLEGVPGTDVEQLVEQKEVTPTLQSIQADLKKDLAQLEDDGRTSKSDKYQSIVTDIANDIRLHERRQRERAEQKKSIAATRRKLMEQREELNEKLARYEEYLETCLQNLSRTSRRLSFRPNTKEAGKIQKQRASLDQIKTYKSSAEKLFKKGVIKEISGYQTPKRISKLTVEISSTEESGVFSLILSEGKQQIGDATLQFQDLLKSESLSEPTYTINKLVVLDVKKAIQYINKKFYNK</sequence>
<dbReference type="OrthoDB" id="775356at2759"/>
<feature type="coiled-coil region" evidence="1">
    <location>
        <begin position="629"/>
        <end position="656"/>
    </location>
</feature>
<feature type="coiled-coil region" evidence="1">
    <location>
        <begin position="1238"/>
        <end position="1276"/>
    </location>
</feature>
<dbReference type="GO" id="GO:0051015">
    <property type="term" value="F:actin filament binding"/>
    <property type="evidence" value="ECO:0007669"/>
    <property type="project" value="TreeGrafter"/>
</dbReference>
<dbReference type="InterPro" id="IPR000593">
    <property type="entry name" value="RasGAP_C"/>
</dbReference>
<evidence type="ECO:0000313" key="5">
    <source>
        <dbReference type="EMBL" id="PIC53751.1"/>
    </source>
</evidence>
<dbReference type="GO" id="GO:0005516">
    <property type="term" value="F:calmodulin binding"/>
    <property type="evidence" value="ECO:0007669"/>
    <property type="project" value="TreeGrafter"/>
</dbReference>
<dbReference type="Pfam" id="PF00616">
    <property type="entry name" value="RasGAP"/>
    <property type="match status" value="1"/>
</dbReference>
<dbReference type="InterPro" id="IPR008936">
    <property type="entry name" value="Rho_GTPase_activation_prot"/>
</dbReference>
<dbReference type="Pfam" id="PF00307">
    <property type="entry name" value="CH"/>
    <property type="match status" value="1"/>
</dbReference>
<dbReference type="GO" id="GO:1903479">
    <property type="term" value="P:mitotic actomyosin contractile ring assembly actin filament organization"/>
    <property type="evidence" value="ECO:0007669"/>
    <property type="project" value="TreeGrafter"/>
</dbReference>
<dbReference type="PANTHER" id="PTHR14149:SF14">
    <property type="entry name" value="CALPONIN-HOMOLOGY (CH) DOMAIN-CONTAINING PROTEIN"/>
    <property type="match status" value="1"/>
</dbReference>
<evidence type="ECO:0008006" key="7">
    <source>
        <dbReference type="Google" id="ProtNLM"/>
    </source>
</evidence>
<dbReference type="Gene3D" id="1.10.506.10">
    <property type="entry name" value="GTPase Activation - p120gap, domain 1"/>
    <property type="match status" value="1"/>
</dbReference>
<organism evidence="5 6">
    <name type="scientific">Caenorhabditis nigoni</name>
    <dbReference type="NCBI Taxonomy" id="1611254"/>
    <lineage>
        <taxon>Eukaryota</taxon>
        <taxon>Metazoa</taxon>
        <taxon>Ecdysozoa</taxon>
        <taxon>Nematoda</taxon>
        <taxon>Chromadorea</taxon>
        <taxon>Rhabditida</taxon>
        <taxon>Rhabditina</taxon>
        <taxon>Rhabditomorpha</taxon>
        <taxon>Rhabditoidea</taxon>
        <taxon>Rhabditidae</taxon>
        <taxon>Peloderinae</taxon>
        <taxon>Caenorhabditis</taxon>
    </lineage>
</organism>
<name>A0A2G5VPZ6_9PELO</name>
<gene>
    <name evidence="5" type="primary">Cni-pes-7</name>
    <name evidence="5" type="synonym">Cnig_chr_I.g3317</name>
    <name evidence="5" type="ORF">B9Z55_003317</name>
</gene>
<dbReference type="PROSITE" id="PS50021">
    <property type="entry name" value="CH"/>
    <property type="match status" value="1"/>
</dbReference>
<evidence type="ECO:0000313" key="6">
    <source>
        <dbReference type="Proteomes" id="UP000230233"/>
    </source>
</evidence>
<evidence type="ECO:0000256" key="1">
    <source>
        <dbReference type="SAM" id="Coils"/>
    </source>
</evidence>
<evidence type="ECO:0000259" key="3">
    <source>
        <dbReference type="PROSITE" id="PS50018"/>
    </source>
</evidence>
<comment type="caution">
    <text evidence="5">The sequence shown here is derived from an EMBL/GenBank/DDBJ whole genome shotgun (WGS) entry which is preliminary data.</text>
</comment>
<feature type="compositionally biased region" description="Basic and acidic residues" evidence="2">
    <location>
        <begin position="1"/>
        <end position="13"/>
    </location>
</feature>
<reference evidence="6" key="1">
    <citation type="submission" date="2017-10" db="EMBL/GenBank/DDBJ databases">
        <title>Rapid genome shrinkage in a self-fertile nematode reveals novel sperm competition proteins.</title>
        <authorList>
            <person name="Yin D."/>
            <person name="Schwarz E.M."/>
            <person name="Thomas C.G."/>
            <person name="Felde R.L."/>
            <person name="Korf I.F."/>
            <person name="Cutter A.D."/>
            <person name="Schartner C.M."/>
            <person name="Ralston E.J."/>
            <person name="Meyer B.J."/>
            <person name="Haag E.S."/>
        </authorList>
    </citation>
    <scope>NUCLEOTIDE SEQUENCE [LARGE SCALE GENOMIC DNA]</scope>
    <source>
        <strain evidence="6">JU1422</strain>
    </source>
</reference>
<dbReference type="Proteomes" id="UP000230233">
    <property type="component" value="Chromosome I"/>
</dbReference>
<feature type="domain" description="Ras-GAP" evidence="3">
    <location>
        <begin position="814"/>
        <end position="1034"/>
    </location>
</feature>
<feature type="coiled-coil region" evidence="1">
    <location>
        <begin position="483"/>
        <end position="514"/>
    </location>
</feature>
<feature type="region of interest" description="Disordered" evidence="2">
    <location>
        <begin position="1"/>
        <end position="47"/>
    </location>
</feature>
<proteinExistence type="predicted"/>
<dbReference type="GO" id="GO:0005938">
    <property type="term" value="C:cell cortex"/>
    <property type="evidence" value="ECO:0007669"/>
    <property type="project" value="TreeGrafter"/>
</dbReference>
<dbReference type="PANTHER" id="PTHR14149">
    <property type="entry name" value="RAS GTPASE-ACTIVATING PROTEIN WITH IQ MOTIF"/>
    <property type="match status" value="1"/>
</dbReference>
<evidence type="ECO:0000256" key="2">
    <source>
        <dbReference type="SAM" id="MobiDB-lite"/>
    </source>
</evidence>
<dbReference type="PROSITE" id="PS50018">
    <property type="entry name" value="RAS_GTPASE_ACTIV_2"/>
    <property type="match status" value="1"/>
</dbReference>
<dbReference type="STRING" id="1611254.A0A2G5VPZ6"/>
<feature type="domain" description="Calponin-homology (CH)" evidence="4">
    <location>
        <begin position="60"/>
        <end position="178"/>
    </location>
</feature>
<dbReference type="SUPFAM" id="SSF47576">
    <property type="entry name" value="Calponin-homology domain, CH-domain"/>
    <property type="match status" value="1"/>
</dbReference>
<dbReference type="InterPro" id="IPR036872">
    <property type="entry name" value="CH_dom_sf"/>
</dbReference>
<dbReference type="InterPro" id="IPR001936">
    <property type="entry name" value="RasGAP_dom"/>
</dbReference>
<dbReference type="CDD" id="cd21206">
    <property type="entry name" value="CH_IQGAP"/>
    <property type="match status" value="1"/>
</dbReference>
<evidence type="ECO:0000259" key="4">
    <source>
        <dbReference type="PROSITE" id="PS50021"/>
    </source>
</evidence>
<dbReference type="SMART" id="SM00033">
    <property type="entry name" value="CH"/>
    <property type="match status" value="1"/>
</dbReference>
<dbReference type="EMBL" id="PDUG01000001">
    <property type="protein sequence ID" value="PIC53751.1"/>
    <property type="molecule type" value="Genomic_DNA"/>
</dbReference>
<dbReference type="GO" id="GO:0005096">
    <property type="term" value="F:GTPase activator activity"/>
    <property type="evidence" value="ECO:0007669"/>
    <property type="project" value="TreeGrafter"/>
</dbReference>
<keyword evidence="1" id="KW-0175">Coiled coil</keyword>
<dbReference type="InterPro" id="IPR001715">
    <property type="entry name" value="CH_dom"/>
</dbReference>
<dbReference type="SUPFAM" id="SSF48350">
    <property type="entry name" value="GTPase activation domain, GAP"/>
    <property type="match status" value="1"/>
</dbReference>
<accession>A0A2G5VPZ6</accession>
<protein>
    <recommendedName>
        <fullName evidence="7">Calponin-homology (CH) domain-containing protein</fullName>
    </recommendedName>
</protein>
<dbReference type="Pfam" id="PF03836">
    <property type="entry name" value="RasGAP_C"/>
    <property type="match status" value="1"/>
</dbReference>
<feature type="coiled-coil region" evidence="1">
    <location>
        <begin position="715"/>
        <end position="742"/>
    </location>
</feature>
<dbReference type="Gene3D" id="1.10.418.10">
    <property type="entry name" value="Calponin-like domain"/>
    <property type="match status" value="1"/>
</dbReference>
<keyword evidence="6" id="KW-1185">Reference proteome</keyword>
<dbReference type="SUPFAM" id="SSF143885">
    <property type="entry name" value="RGC domain-like"/>
    <property type="match status" value="1"/>
</dbReference>
<dbReference type="CDD" id="cd12206">
    <property type="entry name" value="RasGAP_IQGAP_related"/>
    <property type="match status" value="1"/>
</dbReference>